<name>A0A923HDV3_9BURK</name>
<dbReference type="InterPro" id="IPR027383">
    <property type="entry name" value="Znf_put"/>
</dbReference>
<keyword evidence="3" id="KW-1185">Reference proteome</keyword>
<comment type="caution">
    <text evidence="2">The sequence shown here is derived from an EMBL/GenBank/DDBJ whole genome shotgun (WGS) entry which is preliminary data.</text>
</comment>
<dbReference type="RefSeq" id="WP_186912700.1">
    <property type="nucleotide sequence ID" value="NZ_JACOFV010000010.1"/>
</dbReference>
<organism evidence="2 3">
    <name type="scientific">Undibacterium jejuense</name>
    <dbReference type="NCBI Taxonomy" id="1344949"/>
    <lineage>
        <taxon>Bacteria</taxon>
        <taxon>Pseudomonadati</taxon>
        <taxon>Pseudomonadota</taxon>
        <taxon>Betaproteobacteria</taxon>
        <taxon>Burkholderiales</taxon>
        <taxon>Oxalobacteraceae</taxon>
        <taxon>Undibacterium</taxon>
    </lineage>
</organism>
<dbReference type="Proteomes" id="UP000634011">
    <property type="component" value="Unassembled WGS sequence"/>
</dbReference>
<proteinExistence type="predicted"/>
<accession>A0A923HDV3</accession>
<reference evidence="2" key="1">
    <citation type="submission" date="2020-08" db="EMBL/GenBank/DDBJ databases">
        <title>Novel species isolated from subtropical streams in China.</title>
        <authorList>
            <person name="Lu H."/>
        </authorList>
    </citation>
    <scope>NUCLEOTIDE SEQUENCE</scope>
    <source>
        <strain evidence="2">KACC 12607</strain>
    </source>
</reference>
<dbReference type="EMBL" id="JACOFV010000010">
    <property type="protein sequence ID" value="MBC3862747.1"/>
    <property type="molecule type" value="Genomic_DNA"/>
</dbReference>
<evidence type="ECO:0000313" key="3">
    <source>
        <dbReference type="Proteomes" id="UP000634011"/>
    </source>
</evidence>
<gene>
    <name evidence="2" type="ORF">H8K32_11595</name>
</gene>
<dbReference type="Pfam" id="PF13490">
    <property type="entry name" value="zf-HC2"/>
    <property type="match status" value="1"/>
</dbReference>
<dbReference type="AlphaFoldDB" id="A0A923HDV3"/>
<sequence length="75" mass="8657">MRFFLYSCKQAHRIVSEGLDRPLSVSERARLKMHLSICDACTNFNGQMQLLRKAMHKVSHDVDPTAKPDAKDRQQ</sequence>
<feature type="domain" description="Putative zinc-finger" evidence="1">
    <location>
        <begin position="8"/>
        <end position="41"/>
    </location>
</feature>
<protein>
    <submittedName>
        <fullName evidence="2">Zf-HC2 domain-containing protein</fullName>
    </submittedName>
</protein>
<evidence type="ECO:0000313" key="2">
    <source>
        <dbReference type="EMBL" id="MBC3862747.1"/>
    </source>
</evidence>
<evidence type="ECO:0000259" key="1">
    <source>
        <dbReference type="Pfam" id="PF13490"/>
    </source>
</evidence>